<proteinExistence type="predicted"/>
<protein>
    <recommendedName>
        <fullName evidence="3">Winged helix DNA-binding domain-containing protein</fullName>
    </recommendedName>
</protein>
<sequence length="394" mass="42416">MDPPLTTAELNRALLARQHLLDRADVPVTAMVDHLVGLQAQNAWSPYVGLWSRVSSFSHGDLGGTLLERSTARIAVMRGTIHLVTAPDALLLPALIAPLFRKDLLVNAAHAAALRTLDVDELTARARALVEERPRVTTDLGALLGERWPDVAPATLAYGARGTLPLVQVPPRGVWGRSGATTWTTAWSWLGPQATAAAPDVTDPDVLAAELERLVLRYLAAFGPATVADLQAWSGLTGLRPVVDGLGDRVLRFSAPPPPGGVRPRTVVDVPDAPRPAGDVPAPVRFLPDLDNVLLSHADRSRIVSDERRRSLQTRNGVIPGTVLVDGRVGATWVVRRTRLDDGGRSRRELATLEVTSLDPLDTARRRALEDEGSRFVRFFADDAAEHAVVVAAT</sequence>
<dbReference type="PANTHER" id="PTHR38479:SF2">
    <property type="entry name" value="WINGED HELIX DNA-BINDING DOMAIN-CONTAINING PROTEIN"/>
    <property type="match status" value="1"/>
</dbReference>
<accession>A0A919TY30</accession>
<organism evidence="1 2">
    <name type="scientific">Cellulomonas chitinilytica</name>
    <dbReference type="NCBI Taxonomy" id="398759"/>
    <lineage>
        <taxon>Bacteria</taxon>
        <taxon>Bacillati</taxon>
        <taxon>Actinomycetota</taxon>
        <taxon>Actinomycetes</taxon>
        <taxon>Micrococcales</taxon>
        <taxon>Cellulomonadaceae</taxon>
        <taxon>Cellulomonas</taxon>
    </lineage>
</organism>
<dbReference type="InterPro" id="IPR009351">
    <property type="entry name" value="AlkZ-like"/>
</dbReference>
<dbReference type="Pfam" id="PF06224">
    <property type="entry name" value="AlkZ-like"/>
    <property type="match status" value="1"/>
</dbReference>
<gene>
    <name evidence="1" type="ORF">Cch01nite_08740</name>
</gene>
<evidence type="ECO:0008006" key="3">
    <source>
        <dbReference type="Google" id="ProtNLM"/>
    </source>
</evidence>
<reference evidence="1" key="1">
    <citation type="submission" date="2021-01" db="EMBL/GenBank/DDBJ databases">
        <title>Whole genome shotgun sequence of Cellulomonas chitinilytica NBRC 110799.</title>
        <authorList>
            <person name="Komaki H."/>
            <person name="Tamura T."/>
        </authorList>
    </citation>
    <scope>NUCLEOTIDE SEQUENCE</scope>
    <source>
        <strain evidence="1">NBRC 110799</strain>
    </source>
</reference>
<dbReference type="PANTHER" id="PTHR38479">
    <property type="entry name" value="LMO0824 PROTEIN"/>
    <property type="match status" value="1"/>
</dbReference>
<dbReference type="Proteomes" id="UP000632740">
    <property type="component" value="Unassembled WGS sequence"/>
</dbReference>
<keyword evidence="2" id="KW-1185">Reference proteome</keyword>
<comment type="caution">
    <text evidence="1">The sequence shown here is derived from an EMBL/GenBank/DDBJ whole genome shotgun (WGS) entry which is preliminary data.</text>
</comment>
<evidence type="ECO:0000313" key="1">
    <source>
        <dbReference type="EMBL" id="GIG20150.1"/>
    </source>
</evidence>
<dbReference type="EMBL" id="BONK01000002">
    <property type="protein sequence ID" value="GIG20150.1"/>
    <property type="molecule type" value="Genomic_DNA"/>
</dbReference>
<name>A0A919TY30_9CELL</name>
<evidence type="ECO:0000313" key="2">
    <source>
        <dbReference type="Proteomes" id="UP000632740"/>
    </source>
</evidence>
<dbReference type="AlphaFoldDB" id="A0A919TY30"/>